<keyword evidence="2" id="KW-1185">Reference proteome</keyword>
<sequence>MSGSDVLDGRIFDMVSSTASVVSGVAPTRFRYSERDGVVWGEYRGDTVTEGRFCGSRDGDELRVAFVHRSTTGALVSGEATSTISREADGRLLLTEDFAGADGSPQVSVCREILDGGGDAVRKRDGRARRGA</sequence>
<dbReference type="Proteomes" id="UP000474967">
    <property type="component" value="Unassembled WGS sequence"/>
</dbReference>
<protein>
    <submittedName>
        <fullName evidence="1">Uncharacterized protein</fullName>
    </submittedName>
</protein>
<comment type="caution">
    <text evidence="1">The sequence shown here is derived from an EMBL/GenBank/DDBJ whole genome shotgun (WGS) entry which is preliminary data.</text>
</comment>
<evidence type="ECO:0000313" key="2">
    <source>
        <dbReference type="Proteomes" id="UP000474967"/>
    </source>
</evidence>
<dbReference type="Pfam" id="PF26421">
    <property type="entry name" value="Avidin_like"/>
    <property type="match status" value="1"/>
</dbReference>
<dbReference type="InterPro" id="IPR058595">
    <property type="entry name" value="Avidin-like"/>
</dbReference>
<name>A0A6L9Y0U9_9MICO</name>
<accession>A0A6L9Y0U9</accession>
<organism evidence="1 2">
    <name type="scientific">Leifsonia tongyongensis</name>
    <dbReference type="NCBI Taxonomy" id="1268043"/>
    <lineage>
        <taxon>Bacteria</taxon>
        <taxon>Bacillati</taxon>
        <taxon>Actinomycetota</taxon>
        <taxon>Actinomycetes</taxon>
        <taxon>Micrococcales</taxon>
        <taxon>Microbacteriaceae</taxon>
        <taxon>Leifsonia</taxon>
    </lineage>
</organism>
<reference evidence="1 2" key="1">
    <citation type="journal article" date="2014" name="J. Microbiol.">
        <title>Diaminobutyricibacter tongyongensis gen. nov., sp. nov. and Homoserinibacter gongjuensis gen. nov., sp. nov. belong to the family Microbacteriaceae.</title>
        <authorList>
            <person name="Kim S.J."/>
            <person name="Ahn J.H."/>
            <person name="Weon H.Y."/>
            <person name="Hamada M."/>
            <person name="Suzuki K."/>
            <person name="Kwon S.W."/>
        </authorList>
    </citation>
    <scope>NUCLEOTIDE SEQUENCE [LARGE SCALE GENOMIC DNA]</scope>
    <source>
        <strain evidence="1 2">NBRC 108724</strain>
    </source>
</reference>
<dbReference type="RefSeq" id="WP_163290514.1">
    <property type="nucleotide sequence ID" value="NZ_JAAGWY010000003.1"/>
</dbReference>
<evidence type="ECO:0000313" key="1">
    <source>
        <dbReference type="EMBL" id="NEN07057.1"/>
    </source>
</evidence>
<dbReference type="AlphaFoldDB" id="A0A6L9Y0U9"/>
<gene>
    <name evidence="1" type="ORF">G3T36_14425</name>
</gene>
<proteinExistence type="predicted"/>
<dbReference type="EMBL" id="JAAGWY010000003">
    <property type="protein sequence ID" value="NEN07057.1"/>
    <property type="molecule type" value="Genomic_DNA"/>
</dbReference>